<dbReference type="EMBL" id="QENU01000002">
    <property type="protein sequence ID" value="PVX41420.1"/>
    <property type="molecule type" value="Genomic_DNA"/>
</dbReference>
<dbReference type="InterPro" id="IPR006439">
    <property type="entry name" value="HAD-SF_hydro_IA"/>
</dbReference>
<reference evidence="4 5" key="1">
    <citation type="submission" date="2018-05" db="EMBL/GenBank/DDBJ databases">
        <title>Genomic Encyclopedia of Type Strains, Phase IV (KMG-IV): sequencing the most valuable type-strain genomes for metagenomic binning, comparative biology and taxonomic classification.</title>
        <authorList>
            <person name="Goeker M."/>
        </authorList>
    </citation>
    <scope>NUCLEOTIDE SEQUENCE [LARGE SCALE GENOMIC DNA]</scope>
    <source>
        <strain evidence="4 5">DSM 22999</strain>
    </source>
</reference>
<proteinExistence type="predicted"/>
<evidence type="ECO:0000313" key="4">
    <source>
        <dbReference type="EMBL" id="PVX41420.1"/>
    </source>
</evidence>
<evidence type="ECO:0000256" key="2">
    <source>
        <dbReference type="ARBA" id="ARBA00022801"/>
    </source>
</evidence>
<dbReference type="PANTHER" id="PTHR46470">
    <property type="entry name" value="N-ACYLNEURAMINATE-9-PHOSPHATASE"/>
    <property type="match status" value="1"/>
</dbReference>
<keyword evidence="2 4" id="KW-0378">Hydrolase</keyword>
<dbReference type="NCBIfam" id="TIGR01549">
    <property type="entry name" value="HAD-SF-IA-v1"/>
    <property type="match status" value="1"/>
</dbReference>
<dbReference type="Gene3D" id="1.20.120.1600">
    <property type="match status" value="1"/>
</dbReference>
<evidence type="ECO:0000313" key="5">
    <source>
        <dbReference type="Proteomes" id="UP000245909"/>
    </source>
</evidence>
<dbReference type="SFLD" id="SFLDG01129">
    <property type="entry name" value="C1.5:_HAD__Beta-PGM__Phosphata"/>
    <property type="match status" value="1"/>
</dbReference>
<comment type="caution">
    <text evidence="4">The sequence shown here is derived from an EMBL/GenBank/DDBJ whole genome shotgun (WGS) entry which is preliminary data.</text>
</comment>
<name>A0A2U0TCU1_9PAST</name>
<keyword evidence="3" id="KW-0460">Magnesium</keyword>
<gene>
    <name evidence="4" type="ORF">C8D76_102116</name>
</gene>
<organism evidence="4 5">
    <name type="scientific">Alitibacter langaaensis DSM 22999</name>
    <dbReference type="NCBI Taxonomy" id="1122935"/>
    <lineage>
        <taxon>Bacteria</taxon>
        <taxon>Pseudomonadati</taxon>
        <taxon>Pseudomonadota</taxon>
        <taxon>Gammaproteobacteria</taxon>
        <taxon>Pasteurellales</taxon>
        <taxon>Pasteurellaceae</taxon>
        <taxon>Alitibacter</taxon>
    </lineage>
</organism>
<dbReference type="GO" id="GO:0016787">
    <property type="term" value="F:hydrolase activity"/>
    <property type="evidence" value="ECO:0007669"/>
    <property type="project" value="UniProtKB-KW"/>
</dbReference>
<dbReference type="Pfam" id="PF00702">
    <property type="entry name" value="Hydrolase"/>
    <property type="match status" value="1"/>
</dbReference>
<dbReference type="SFLD" id="SFLDS00003">
    <property type="entry name" value="Haloacid_Dehalogenase"/>
    <property type="match status" value="1"/>
</dbReference>
<protein>
    <submittedName>
        <fullName evidence="4">Putative hydrolase of the HAD superfamily</fullName>
    </submittedName>
</protein>
<comment type="cofactor">
    <cofactor evidence="1">
        <name>Mg(2+)</name>
        <dbReference type="ChEBI" id="CHEBI:18420"/>
    </cofactor>
</comment>
<dbReference type="RefSeq" id="WP_116631204.1">
    <property type="nucleotide sequence ID" value="NZ_QENU01000002.1"/>
</dbReference>
<evidence type="ECO:0000256" key="3">
    <source>
        <dbReference type="ARBA" id="ARBA00022842"/>
    </source>
</evidence>
<accession>A0A2U0TCU1</accession>
<dbReference type="OrthoDB" id="367448at2"/>
<dbReference type="InterPro" id="IPR051400">
    <property type="entry name" value="HAD-like_hydrolase"/>
</dbReference>
<sequence>MKFYRTLTPFKLMSFDLDDTLYDNSQVIQDAEDQFIRHFVEITGISLSREEWQNWCMKISAQNPILCEDVTRRRQEAVHQFLQNHHKSAVEIEQIWQQLLAHFLDWRHKIAISAETREILTALKRRYPLVAITNGNVDPKRIGLHFDLTLTGGVQGRAKPHADLFQQTAAKFHLKPQEILHVGDNLVTDVQGAIQAGCQAAWLNLSNKTLAQCPEATLLPTLEIHQLKQLLSL</sequence>
<keyword evidence="5" id="KW-1185">Reference proteome</keyword>
<dbReference type="Gene3D" id="3.40.50.1000">
    <property type="entry name" value="HAD superfamily/HAD-like"/>
    <property type="match status" value="1"/>
</dbReference>
<dbReference type="InterPro" id="IPR023214">
    <property type="entry name" value="HAD_sf"/>
</dbReference>
<dbReference type="InterPro" id="IPR036412">
    <property type="entry name" value="HAD-like_sf"/>
</dbReference>
<dbReference type="Proteomes" id="UP000245909">
    <property type="component" value="Unassembled WGS sequence"/>
</dbReference>
<dbReference type="PANTHER" id="PTHR46470:SF4">
    <property type="entry name" value="5-AMINO-6-(5-PHOSPHO-D-RIBITYLAMINO)URACIL PHOSPHATASE YIGB"/>
    <property type="match status" value="1"/>
</dbReference>
<dbReference type="NCBIfam" id="TIGR01509">
    <property type="entry name" value="HAD-SF-IA-v3"/>
    <property type="match status" value="1"/>
</dbReference>
<dbReference type="SUPFAM" id="SSF56784">
    <property type="entry name" value="HAD-like"/>
    <property type="match status" value="1"/>
</dbReference>
<dbReference type="GO" id="GO:0009231">
    <property type="term" value="P:riboflavin biosynthetic process"/>
    <property type="evidence" value="ECO:0007669"/>
    <property type="project" value="TreeGrafter"/>
</dbReference>
<evidence type="ECO:0000256" key="1">
    <source>
        <dbReference type="ARBA" id="ARBA00001946"/>
    </source>
</evidence>
<dbReference type="AlphaFoldDB" id="A0A2U0TCU1"/>